<dbReference type="EMBL" id="QPGB01000001">
    <property type="protein sequence ID" value="RCS59736.1"/>
    <property type="molecule type" value="Genomic_DNA"/>
</dbReference>
<evidence type="ECO:0000313" key="2">
    <source>
        <dbReference type="Proteomes" id="UP000252357"/>
    </source>
</evidence>
<proteinExistence type="predicted"/>
<keyword evidence="2" id="KW-1185">Reference proteome</keyword>
<comment type="caution">
    <text evidence="1">The sequence shown here is derived from an EMBL/GenBank/DDBJ whole genome shotgun (WGS) entry which is preliminary data.</text>
</comment>
<gene>
    <name evidence="1" type="ORF">DU000_03235</name>
</gene>
<organism evidence="1 2">
    <name type="scientific">Parvibium lacunae</name>
    <dbReference type="NCBI Taxonomy" id="1888893"/>
    <lineage>
        <taxon>Bacteria</taxon>
        <taxon>Pseudomonadati</taxon>
        <taxon>Pseudomonadota</taxon>
        <taxon>Betaproteobacteria</taxon>
        <taxon>Burkholderiales</taxon>
        <taxon>Alcaligenaceae</taxon>
        <taxon>Parvibium</taxon>
    </lineage>
</organism>
<accession>A0A368L7Y5</accession>
<protein>
    <submittedName>
        <fullName evidence="1">Uncharacterized protein</fullName>
    </submittedName>
</protein>
<dbReference type="Proteomes" id="UP000252357">
    <property type="component" value="Unassembled WGS sequence"/>
</dbReference>
<evidence type="ECO:0000313" key="1">
    <source>
        <dbReference type="EMBL" id="RCS59736.1"/>
    </source>
</evidence>
<reference evidence="1 2" key="1">
    <citation type="journal article" date="2018" name="Int. J. Syst. Evol. Microbiol.">
        <title>Parvibium lacunae gen. nov., sp. nov., a new member of the family Alcaligenaceae isolated from a freshwater pond.</title>
        <authorList>
            <person name="Chen W.M."/>
            <person name="Xie P.B."/>
            <person name="Hsu M.Y."/>
            <person name="Sheu S.Y."/>
        </authorList>
    </citation>
    <scope>NUCLEOTIDE SEQUENCE [LARGE SCALE GENOMIC DNA]</scope>
    <source>
        <strain evidence="1 2">KMB9</strain>
    </source>
</reference>
<name>A0A368L7Y5_9BURK</name>
<dbReference type="AlphaFoldDB" id="A0A368L7Y5"/>
<sequence length="105" mass="11269">MPCLQNTRAKNRKTLPKRPLQIGLGILLACARREAPTQAVATLGPVVGGYSRGSLSYCAHPKYAPTGSLGHFSDGDWSFHSHILSTHQKPNTTSQGGWQAATDLN</sequence>